<evidence type="ECO:0000313" key="1">
    <source>
        <dbReference type="EMBL" id="RFA98508.1"/>
    </source>
</evidence>
<evidence type="ECO:0000313" key="2">
    <source>
        <dbReference type="Proteomes" id="UP000257123"/>
    </source>
</evidence>
<name>A0A371R3X0_9CREN</name>
<gene>
    <name evidence="1" type="ORF">CGL51_00255</name>
</gene>
<dbReference type="Proteomes" id="UP000257123">
    <property type="component" value="Unassembled WGS sequence"/>
</dbReference>
<sequence>MKCPLCRGLVVFNGVEYVCSQCGTVLGVEHVPPVEKAVKAAREKPKNEREWRRHMQLARASVTMAIKAPALKRVQWTPPSKRVEQWIWTLCYRLDIPAVECIKAVEAFRRIPRTAWQGSYPVNVAGAVLNLVFMVPALHIERVEPRACNTSINRLARRLAKYVKSAYAEIKSLVEAVLGEK</sequence>
<evidence type="ECO:0008006" key="3">
    <source>
        <dbReference type="Google" id="ProtNLM"/>
    </source>
</evidence>
<dbReference type="RefSeq" id="WP_116420245.1">
    <property type="nucleotide sequence ID" value="NZ_NMUE01000001.1"/>
</dbReference>
<protein>
    <recommendedName>
        <fullName evidence="3">TFIIB-type domain-containing protein</fullName>
    </recommendedName>
</protein>
<dbReference type="AlphaFoldDB" id="A0A371R3X0"/>
<organism evidence="1 2">
    <name type="scientific">Pyrobaculum aerophilum</name>
    <dbReference type="NCBI Taxonomy" id="13773"/>
    <lineage>
        <taxon>Archaea</taxon>
        <taxon>Thermoproteota</taxon>
        <taxon>Thermoprotei</taxon>
        <taxon>Thermoproteales</taxon>
        <taxon>Thermoproteaceae</taxon>
        <taxon>Pyrobaculum</taxon>
    </lineage>
</organism>
<proteinExistence type="predicted"/>
<accession>A0A371R3X0</accession>
<reference evidence="1 2" key="1">
    <citation type="submission" date="2017-07" db="EMBL/GenBank/DDBJ databases">
        <title>Draft genome sequence of aerobic hyperthermophilic archaea, Pyrobaculum aerophilum YKB31 and YKB32.</title>
        <authorList>
            <person name="Mochizuki T."/>
            <person name="Berliner A.J."/>
            <person name="Yoshida-Takashima Y."/>
            <person name="Takaki Y."/>
            <person name="Nunoura T."/>
            <person name="Takai K."/>
        </authorList>
    </citation>
    <scope>NUCLEOTIDE SEQUENCE [LARGE SCALE GENOMIC DNA]</scope>
    <source>
        <strain evidence="1 2">YKB31</strain>
    </source>
</reference>
<dbReference type="EMBL" id="NMUE01000001">
    <property type="protein sequence ID" value="RFA98508.1"/>
    <property type="molecule type" value="Genomic_DNA"/>
</dbReference>
<comment type="caution">
    <text evidence="1">The sequence shown here is derived from an EMBL/GenBank/DDBJ whole genome shotgun (WGS) entry which is preliminary data.</text>
</comment>